<feature type="compositionally biased region" description="Basic and acidic residues" evidence="2">
    <location>
        <begin position="276"/>
        <end position="302"/>
    </location>
</feature>
<accession>A0A7S3NNJ6</accession>
<feature type="compositionally biased region" description="Basic residues" evidence="2">
    <location>
        <begin position="391"/>
        <end position="403"/>
    </location>
</feature>
<dbReference type="PANTHER" id="PTHR12375">
    <property type="entry name" value="RNA-BINDING PROTEIN LUC7-RELATED"/>
    <property type="match status" value="1"/>
</dbReference>
<dbReference type="AlphaFoldDB" id="A0A7S3NNJ6"/>
<feature type="compositionally biased region" description="Basic and acidic residues" evidence="2">
    <location>
        <begin position="367"/>
        <end position="390"/>
    </location>
</feature>
<sequence>MPIRNDASALLDELMGQERNAALSVKAKKKFWEDDVCKFYLVGLSPYNLLKNTRGYKLSGFEAWVRQAYLSSVNCKNPASMVCDINLRSQYQAENEEDKNKYGYNFLLFNCLTYLIRQMDRRISINREKIAKAEADAIPEEIIKQIMEIEQEIKTKIQESEQLGEVGEIEESMRLANQAETLKIKKRTIETEALKNNIPNSAGQRFTVCNITGELIECGAAKDTAWMTSHIESSDYQAWKTLREWYTNLSKERDGRGPPRGIPNYRGTDNESTSAKNEDTHLNTKRQRPEDNSSHRYDDFPLREAGGGRTHFRQDYKYDMNKYRDRTYHSSSSYKRGREYHIDDSPRSSRRDDSDEDFHRRRRSRSRNRDKERHRSRHRAGDRTSRDRRDRNHHHHRHRRRAAAAHDDHESEGEA</sequence>
<gene>
    <name evidence="3" type="ORF">ALAG00032_LOCUS12616</name>
</gene>
<feature type="region of interest" description="Disordered" evidence="2">
    <location>
        <begin position="326"/>
        <end position="415"/>
    </location>
</feature>
<proteinExistence type="inferred from homology"/>
<feature type="region of interest" description="Disordered" evidence="2">
    <location>
        <begin position="250"/>
        <end position="313"/>
    </location>
</feature>
<protein>
    <submittedName>
        <fullName evidence="3">Uncharacterized protein</fullName>
    </submittedName>
</protein>
<reference evidence="3" key="1">
    <citation type="submission" date="2021-01" db="EMBL/GenBank/DDBJ databases">
        <authorList>
            <person name="Corre E."/>
            <person name="Pelletier E."/>
            <person name="Niang G."/>
            <person name="Scheremetjew M."/>
            <person name="Finn R."/>
            <person name="Kale V."/>
            <person name="Holt S."/>
            <person name="Cochrane G."/>
            <person name="Meng A."/>
            <person name="Brown T."/>
            <person name="Cohen L."/>
        </authorList>
    </citation>
    <scope>NUCLEOTIDE SEQUENCE</scope>
    <source>
        <strain evidence="3">CCMP1510</strain>
    </source>
</reference>
<dbReference type="InterPro" id="IPR004882">
    <property type="entry name" value="Luc7-rel"/>
</dbReference>
<evidence type="ECO:0000256" key="1">
    <source>
        <dbReference type="ARBA" id="ARBA00005655"/>
    </source>
</evidence>
<feature type="compositionally biased region" description="Basic and acidic residues" evidence="2">
    <location>
        <begin position="336"/>
        <end position="359"/>
    </location>
</feature>
<organism evidence="3">
    <name type="scientific">Aureoumbra lagunensis</name>
    <dbReference type="NCBI Taxonomy" id="44058"/>
    <lineage>
        <taxon>Eukaryota</taxon>
        <taxon>Sar</taxon>
        <taxon>Stramenopiles</taxon>
        <taxon>Ochrophyta</taxon>
        <taxon>Pelagophyceae</taxon>
        <taxon>Pelagomonadales</taxon>
        <taxon>Aureoumbra</taxon>
    </lineage>
</organism>
<dbReference type="GO" id="GO:0003729">
    <property type="term" value="F:mRNA binding"/>
    <property type="evidence" value="ECO:0007669"/>
    <property type="project" value="InterPro"/>
</dbReference>
<evidence type="ECO:0000256" key="2">
    <source>
        <dbReference type="SAM" id="MobiDB-lite"/>
    </source>
</evidence>
<dbReference type="GO" id="GO:0005685">
    <property type="term" value="C:U1 snRNP"/>
    <property type="evidence" value="ECO:0007669"/>
    <property type="project" value="InterPro"/>
</dbReference>
<name>A0A7S3NNJ6_9STRA</name>
<dbReference type="GO" id="GO:0006376">
    <property type="term" value="P:mRNA splice site recognition"/>
    <property type="evidence" value="ECO:0007669"/>
    <property type="project" value="InterPro"/>
</dbReference>
<dbReference type="Pfam" id="PF03194">
    <property type="entry name" value="LUC7"/>
    <property type="match status" value="1"/>
</dbReference>
<dbReference type="EMBL" id="HBIJ01019240">
    <property type="protein sequence ID" value="CAE0371834.1"/>
    <property type="molecule type" value="Transcribed_RNA"/>
</dbReference>
<comment type="similarity">
    <text evidence="1">Belongs to the Luc7 family.</text>
</comment>
<evidence type="ECO:0000313" key="3">
    <source>
        <dbReference type="EMBL" id="CAE0371834.1"/>
    </source>
</evidence>